<reference evidence="2 3" key="1">
    <citation type="submission" date="2017-03" db="EMBL/GenBank/DDBJ databases">
        <title>An alternative strategy for trypanosome survival in the mammalian bloodstream revealed through genome and transcriptome analysis of the ubiquitous bovine parasite Trypanosoma (Megatrypanum) theileri.</title>
        <authorList>
            <person name="Kelly S."/>
            <person name="Ivens A."/>
            <person name="Mott A."/>
            <person name="O'Neill E."/>
            <person name="Emms D."/>
            <person name="Macleod O."/>
            <person name="Voorheis P."/>
            <person name="Matthews J."/>
            <person name="Matthews K."/>
            <person name="Carrington M."/>
        </authorList>
    </citation>
    <scope>NUCLEOTIDE SEQUENCE [LARGE SCALE GENOMIC DNA]</scope>
    <source>
        <strain evidence="2">Edinburgh</strain>
    </source>
</reference>
<dbReference type="GeneID" id="39987142"/>
<sequence>MYLALNLFAGALFVFYFGFEVLWGAHSLDRRRNTSRDRTLGLSTCWYCLRLPIWSVGGCLTGRVECCLLVEIGKRGVVVVVAAARIQWKRGHSCTSKWVATLKPFSVVS</sequence>
<dbReference type="EMBL" id="NBCO01000023">
    <property type="protein sequence ID" value="ORC87151.1"/>
    <property type="molecule type" value="Genomic_DNA"/>
</dbReference>
<accession>A0A1X0NRD2</accession>
<keyword evidence="3" id="KW-1185">Reference proteome</keyword>
<dbReference type="VEuPathDB" id="TriTrypDB:TM35_000231220"/>
<organism evidence="2 3">
    <name type="scientific">Trypanosoma theileri</name>
    <dbReference type="NCBI Taxonomy" id="67003"/>
    <lineage>
        <taxon>Eukaryota</taxon>
        <taxon>Discoba</taxon>
        <taxon>Euglenozoa</taxon>
        <taxon>Kinetoplastea</taxon>
        <taxon>Metakinetoplastina</taxon>
        <taxon>Trypanosomatida</taxon>
        <taxon>Trypanosomatidae</taxon>
        <taxon>Trypanosoma</taxon>
    </lineage>
</organism>
<keyword evidence="1" id="KW-0812">Transmembrane</keyword>
<keyword evidence="1" id="KW-1133">Transmembrane helix</keyword>
<dbReference type="AlphaFoldDB" id="A0A1X0NRD2"/>
<name>A0A1X0NRD2_9TRYP</name>
<comment type="caution">
    <text evidence="2">The sequence shown here is derived from an EMBL/GenBank/DDBJ whole genome shotgun (WGS) entry which is preliminary data.</text>
</comment>
<gene>
    <name evidence="2" type="ORF">TM35_000231220</name>
</gene>
<evidence type="ECO:0000256" key="1">
    <source>
        <dbReference type="SAM" id="Phobius"/>
    </source>
</evidence>
<dbReference type="RefSeq" id="XP_028881217.1">
    <property type="nucleotide sequence ID" value="XM_029027362.1"/>
</dbReference>
<keyword evidence="1" id="KW-0472">Membrane</keyword>
<evidence type="ECO:0000313" key="2">
    <source>
        <dbReference type="EMBL" id="ORC87151.1"/>
    </source>
</evidence>
<evidence type="ECO:0000313" key="3">
    <source>
        <dbReference type="Proteomes" id="UP000192257"/>
    </source>
</evidence>
<dbReference type="Proteomes" id="UP000192257">
    <property type="component" value="Unassembled WGS sequence"/>
</dbReference>
<proteinExistence type="predicted"/>
<protein>
    <submittedName>
        <fullName evidence="2">Uncharacterized protein</fullName>
    </submittedName>
</protein>
<feature type="transmembrane region" description="Helical" evidence="1">
    <location>
        <begin position="6"/>
        <end position="28"/>
    </location>
</feature>